<dbReference type="Proteomes" id="UP001595867">
    <property type="component" value="Unassembled WGS sequence"/>
</dbReference>
<feature type="domain" description="HTH araC/xylS-type" evidence="5">
    <location>
        <begin position="213"/>
        <end position="314"/>
    </location>
</feature>
<name>A0ABV8J1L2_9ACTN</name>
<sequence length="331" mass="36266">MAFILDTGALPAADRVEAVHTAMMYASAPCHVIHEDPDGPIHARMEVWDLGDTNIFTCRSSGLRLLRTARLARQDAMPVISLAVQQQGYGRLDQYGRQEITPPGELLGVDLSGAYDYSWSSDGAAGCVQIPLDRLDLPADSVRQALGRLRASPLHRLVTAHVATLSRDRARITADPTAPAVAATTVDLVRALLASAARTERHTRQAMAETLLTRIRAYTRQNLADPELSPAMVAAAHNISLRQLYKICSGAGLSLEQWIISERLRGARHDLLSPGHRHRPVGAIARSWGFRDPTHFTRRFKARYGETPSRLRQASQDARLPVTSVPSADRG</sequence>
<dbReference type="PRINTS" id="PR00032">
    <property type="entry name" value="HTHARAC"/>
</dbReference>
<dbReference type="InterPro" id="IPR018060">
    <property type="entry name" value="HTH_AraC"/>
</dbReference>
<gene>
    <name evidence="6" type="ORF">ACFO0C_33520</name>
</gene>
<dbReference type="PANTHER" id="PTHR46796:SF6">
    <property type="entry name" value="ARAC SUBFAMILY"/>
    <property type="match status" value="1"/>
</dbReference>
<comment type="caution">
    <text evidence="6">The sequence shown here is derived from an EMBL/GenBank/DDBJ whole genome shotgun (WGS) entry which is preliminary data.</text>
</comment>
<organism evidence="6 7">
    <name type="scientific">Actinoplanes subglobosus</name>
    <dbReference type="NCBI Taxonomy" id="1547892"/>
    <lineage>
        <taxon>Bacteria</taxon>
        <taxon>Bacillati</taxon>
        <taxon>Actinomycetota</taxon>
        <taxon>Actinomycetes</taxon>
        <taxon>Micromonosporales</taxon>
        <taxon>Micromonosporaceae</taxon>
        <taxon>Actinoplanes</taxon>
    </lineage>
</organism>
<keyword evidence="1" id="KW-0805">Transcription regulation</keyword>
<evidence type="ECO:0000259" key="5">
    <source>
        <dbReference type="PROSITE" id="PS01124"/>
    </source>
</evidence>
<keyword evidence="3" id="KW-0804">Transcription</keyword>
<dbReference type="SUPFAM" id="SSF46689">
    <property type="entry name" value="Homeodomain-like"/>
    <property type="match status" value="1"/>
</dbReference>
<dbReference type="InterPro" id="IPR020449">
    <property type="entry name" value="Tscrpt_reg_AraC-type_HTH"/>
</dbReference>
<dbReference type="EMBL" id="JBHSBL010000021">
    <property type="protein sequence ID" value="MFC4069871.1"/>
    <property type="molecule type" value="Genomic_DNA"/>
</dbReference>
<evidence type="ECO:0000256" key="4">
    <source>
        <dbReference type="SAM" id="MobiDB-lite"/>
    </source>
</evidence>
<evidence type="ECO:0000256" key="3">
    <source>
        <dbReference type="ARBA" id="ARBA00023163"/>
    </source>
</evidence>
<accession>A0ABV8J1L2</accession>
<dbReference type="InterPro" id="IPR018062">
    <property type="entry name" value="HTH_AraC-typ_CS"/>
</dbReference>
<keyword evidence="7" id="KW-1185">Reference proteome</keyword>
<dbReference type="Gene3D" id="1.10.10.60">
    <property type="entry name" value="Homeodomain-like"/>
    <property type="match status" value="1"/>
</dbReference>
<evidence type="ECO:0000256" key="1">
    <source>
        <dbReference type="ARBA" id="ARBA00023015"/>
    </source>
</evidence>
<dbReference type="RefSeq" id="WP_378070754.1">
    <property type="nucleotide sequence ID" value="NZ_JBHSBL010000021.1"/>
</dbReference>
<dbReference type="InterPro" id="IPR050204">
    <property type="entry name" value="AraC_XylS_family_regulators"/>
</dbReference>
<feature type="region of interest" description="Disordered" evidence="4">
    <location>
        <begin position="307"/>
        <end position="331"/>
    </location>
</feature>
<dbReference type="PROSITE" id="PS01124">
    <property type="entry name" value="HTH_ARAC_FAMILY_2"/>
    <property type="match status" value="1"/>
</dbReference>
<dbReference type="PROSITE" id="PS00041">
    <property type="entry name" value="HTH_ARAC_FAMILY_1"/>
    <property type="match status" value="1"/>
</dbReference>
<reference evidence="7" key="1">
    <citation type="journal article" date="2019" name="Int. J. Syst. Evol. Microbiol.">
        <title>The Global Catalogue of Microorganisms (GCM) 10K type strain sequencing project: providing services to taxonomists for standard genome sequencing and annotation.</title>
        <authorList>
            <consortium name="The Broad Institute Genomics Platform"/>
            <consortium name="The Broad Institute Genome Sequencing Center for Infectious Disease"/>
            <person name="Wu L."/>
            <person name="Ma J."/>
        </authorList>
    </citation>
    <scope>NUCLEOTIDE SEQUENCE [LARGE SCALE GENOMIC DNA]</scope>
    <source>
        <strain evidence="7">TBRC 5832</strain>
    </source>
</reference>
<keyword evidence="2" id="KW-0238">DNA-binding</keyword>
<evidence type="ECO:0000313" key="6">
    <source>
        <dbReference type="EMBL" id="MFC4069871.1"/>
    </source>
</evidence>
<proteinExistence type="predicted"/>
<dbReference type="Pfam" id="PF12833">
    <property type="entry name" value="HTH_18"/>
    <property type="match status" value="1"/>
</dbReference>
<evidence type="ECO:0000256" key="2">
    <source>
        <dbReference type="ARBA" id="ARBA00023125"/>
    </source>
</evidence>
<dbReference type="InterPro" id="IPR009057">
    <property type="entry name" value="Homeodomain-like_sf"/>
</dbReference>
<evidence type="ECO:0000313" key="7">
    <source>
        <dbReference type="Proteomes" id="UP001595867"/>
    </source>
</evidence>
<dbReference type="Pfam" id="PF14525">
    <property type="entry name" value="AraC_binding_2"/>
    <property type="match status" value="1"/>
</dbReference>
<dbReference type="PANTHER" id="PTHR46796">
    <property type="entry name" value="HTH-TYPE TRANSCRIPTIONAL ACTIVATOR RHAS-RELATED"/>
    <property type="match status" value="1"/>
</dbReference>
<dbReference type="InterPro" id="IPR035418">
    <property type="entry name" value="AraC-bd_2"/>
</dbReference>
<dbReference type="SMART" id="SM00342">
    <property type="entry name" value="HTH_ARAC"/>
    <property type="match status" value="1"/>
</dbReference>
<protein>
    <submittedName>
        <fullName evidence="6">Helix-turn-helix domain-containing protein</fullName>
    </submittedName>
</protein>